<dbReference type="InterPro" id="IPR027424">
    <property type="entry name" value="Glucose_Oxidase_domain_2"/>
</dbReference>
<organism evidence="7 8">
    <name type="scientific">Seiridium cardinale</name>
    <dbReference type="NCBI Taxonomy" id="138064"/>
    <lineage>
        <taxon>Eukaryota</taxon>
        <taxon>Fungi</taxon>
        <taxon>Dikarya</taxon>
        <taxon>Ascomycota</taxon>
        <taxon>Pezizomycotina</taxon>
        <taxon>Sordariomycetes</taxon>
        <taxon>Xylariomycetidae</taxon>
        <taxon>Amphisphaeriales</taxon>
        <taxon>Sporocadaceae</taxon>
        <taxon>Seiridium</taxon>
    </lineage>
</organism>
<dbReference type="Pfam" id="PF00732">
    <property type="entry name" value="GMC_oxred_N"/>
    <property type="match status" value="1"/>
</dbReference>
<reference evidence="7 8" key="1">
    <citation type="submission" date="2024-02" db="EMBL/GenBank/DDBJ databases">
        <title>First draft genome assembly of two strains of Seiridium cardinale.</title>
        <authorList>
            <person name="Emiliani G."/>
            <person name="Scali E."/>
        </authorList>
    </citation>
    <scope>NUCLEOTIDE SEQUENCE [LARGE SCALE GENOMIC DNA]</scope>
    <source>
        <strain evidence="7 8">BM-138-000479</strain>
    </source>
</reference>
<dbReference type="Gene3D" id="4.10.450.10">
    <property type="entry name" value="Glucose Oxidase, domain 2"/>
    <property type="match status" value="1"/>
</dbReference>
<dbReference type="PANTHER" id="PTHR11552">
    <property type="entry name" value="GLUCOSE-METHANOL-CHOLINE GMC OXIDOREDUCTASE"/>
    <property type="match status" value="1"/>
</dbReference>
<keyword evidence="5" id="KW-0560">Oxidoreductase</keyword>
<comment type="cofactor">
    <cofactor evidence="1">
        <name>FAD</name>
        <dbReference type="ChEBI" id="CHEBI:57692"/>
    </cofactor>
</comment>
<evidence type="ECO:0000313" key="7">
    <source>
        <dbReference type="EMBL" id="KAK9769645.1"/>
    </source>
</evidence>
<keyword evidence="8" id="KW-1185">Reference proteome</keyword>
<dbReference type="InterPro" id="IPR012132">
    <property type="entry name" value="GMC_OxRdtase"/>
</dbReference>
<dbReference type="Gene3D" id="3.30.560.10">
    <property type="entry name" value="Glucose Oxidase, domain 3"/>
    <property type="match status" value="1"/>
</dbReference>
<gene>
    <name evidence="7" type="ORF">SCAR479_13710</name>
</gene>
<dbReference type="PROSITE" id="PS00624">
    <property type="entry name" value="GMC_OXRED_2"/>
    <property type="match status" value="1"/>
</dbReference>
<evidence type="ECO:0000313" key="8">
    <source>
        <dbReference type="Proteomes" id="UP001465668"/>
    </source>
</evidence>
<evidence type="ECO:0000256" key="1">
    <source>
        <dbReference type="ARBA" id="ARBA00001974"/>
    </source>
</evidence>
<sequence>MLWDYIVVGGGLGGGTVINKSMEGVSMMTNMFSTTQWVRGDRVDYDEWAQIVGDERWGYDGQLPYFKETETHWTFANAYQHGYHGNQKIQSALSTNRSSPLREKVYQAWHEIGLKDAPYMDNDGGEPIGICDYSENRNKGRREIASAVYPLDGVTVSTQTLVANIILYRPDSESEYVVKGVRLANGTEILGRQVLLSAGAIRTPQLLMLSGIGPIGELAKHAIEHKVESPDVGRNLADHVLIQQFRKIKNPDQDWAVRSDNPIFEQEQYG</sequence>
<keyword evidence="4" id="KW-0274">FAD</keyword>
<dbReference type="Gene3D" id="3.50.50.60">
    <property type="entry name" value="FAD/NAD(P)-binding domain"/>
    <property type="match status" value="1"/>
</dbReference>
<dbReference type="EMBL" id="JARVKM010000116">
    <property type="protein sequence ID" value="KAK9769645.1"/>
    <property type="molecule type" value="Genomic_DNA"/>
</dbReference>
<name>A0ABR2X7B6_9PEZI</name>
<comment type="caution">
    <text evidence="7">The sequence shown here is derived from an EMBL/GenBank/DDBJ whole genome shotgun (WGS) entry which is preliminary data.</text>
</comment>
<feature type="domain" description="Glucose-methanol-choline oxidoreductase N-terminal" evidence="6">
    <location>
        <begin position="199"/>
        <end position="213"/>
    </location>
</feature>
<dbReference type="Proteomes" id="UP001465668">
    <property type="component" value="Unassembled WGS sequence"/>
</dbReference>
<evidence type="ECO:0000259" key="6">
    <source>
        <dbReference type="PROSITE" id="PS00624"/>
    </source>
</evidence>
<evidence type="ECO:0000256" key="2">
    <source>
        <dbReference type="ARBA" id="ARBA00010790"/>
    </source>
</evidence>
<accession>A0ABR2X7B6</accession>
<keyword evidence="3" id="KW-0285">Flavoprotein</keyword>
<dbReference type="PANTHER" id="PTHR11552:SF123">
    <property type="entry name" value="GMC OXIDOREDUCTASE (AFU_ORTHOLOGUE AFUA_2G01770)-RELATED"/>
    <property type="match status" value="1"/>
</dbReference>
<dbReference type="SUPFAM" id="SSF51905">
    <property type="entry name" value="FAD/NAD(P)-binding domain"/>
    <property type="match status" value="1"/>
</dbReference>
<protein>
    <submittedName>
        <fullName evidence="7">Glucose-methanol-choline oxidoreductase</fullName>
    </submittedName>
</protein>
<dbReference type="InterPro" id="IPR000172">
    <property type="entry name" value="GMC_OxRdtase_N"/>
</dbReference>
<dbReference type="InterPro" id="IPR036188">
    <property type="entry name" value="FAD/NAD-bd_sf"/>
</dbReference>
<evidence type="ECO:0000256" key="3">
    <source>
        <dbReference type="ARBA" id="ARBA00022630"/>
    </source>
</evidence>
<evidence type="ECO:0000256" key="4">
    <source>
        <dbReference type="ARBA" id="ARBA00022827"/>
    </source>
</evidence>
<comment type="similarity">
    <text evidence="2">Belongs to the GMC oxidoreductase family.</text>
</comment>
<proteinExistence type="inferred from homology"/>
<evidence type="ECO:0000256" key="5">
    <source>
        <dbReference type="ARBA" id="ARBA00023002"/>
    </source>
</evidence>